<dbReference type="InterPro" id="IPR036396">
    <property type="entry name" value="Cyt_P450_sf"/>
</dbReference>
<evidence type="ECO:0000256" key="3">
    <source>
        <dbReference type="ARBA" id="ARBA00022723"/>
    </source>
</evidence>
<dbReference type="InterPro" id="IPR050121">
    <property type="entry name" value="Cytochrome_P450_monoxygenase"/>
</dbReference>
<dbReference type="PANTHER" id="PTHR24305:SF232">
    <property type="entry name" value="P450, PUTATIVE (EUROFUNG)-RELATED"/>
    <property type="match status" value="1"/>
</dbReference>
<dbReference type="AlphaFoldDB" id="A0A4S9B840"/>
<dbReference type="PANTHER" id="PTHR24305">
    <property type="entry name" value="CYTOCHROME P450"/>
    <property type="match status" value="1"/>
</dbReference>
<evidence type="ECO:0008006" key="8">
    <source>
        <dbReference type="Google" id="ProtNLM"/>
    </source>
</evidence>
<dbReference type="SUPFAM" id="SSF48264">
    <property type="entry name" value="Cytochrome P450"/>
    <property type="match status" value="1"/>
</dbReference>
<proteinExistence type="inferred from homology"/>
<evidence type="ECO:0000313" key="7">
    <source>
        <dbReference type="Proteomes" id="UP000304928"/>
    </source>
</evidence>
<comment type="cofactor">
    <cofactor evidence="1">
        <name>heme</name>
        <dbReference type="ChEBI" id="CHEBI:30413"/>
    </cofactor>
</comment>
<evidence type="ECO:0000313" key="6">
    <source>
        <dbReference type="EMBL" id="THW89061.1"/>
    </source>
</evidence>
<dbReference type="GO" id="GO:0004497">
    <property type="term" value="F:monooxygenase activity"/>
    <property type="evidence" value="ECO:0007669"/>
    <property type="project" value="InterPro"/>
</dbReference>
<dbReference type="GO" id="GO:0016705">
    <property type="term" value="F:oxidoreductase activity, acting on paired donors, with incorporation or reduction of molecular oxygen"/>
    <property type="evidence" value="ECO:0007669"/>
    <property type="project" value="InterPro"/>
</dbReference>
<dbReference type="GO" id="GO:0005506">
    <property type="term" value="F:iron ion binding"/>
    <property type="evidence" value="ECO:0007669"/>
    <property type="project" value="InterPro"/>
</dbReference>
<dbReference type="Pfam" id="PF00067">
    <property type="entry name" value="p450"/>
    <property type="match status" value="1"/>
</dbReference>
<organism evidence="6 7">
    <name type="scientific">Aureobasidium pullulans</name>
    <name type="common">Black yeast</name>
    <name type="synonym">Pullularia pullulans</name>
    <dbReference type="NCBI Taxonomy" id="5580"/>
    <lineage>
        <taxon>Eukaryota</taxon>
        <taxon>Fungi</taxon>
        <taxon>Dikarya</taxon>
        <taxon>Ascomycota</taxon>
        <taxon>Pezizomycotina</taxon>
        <taxon>Dothideomycetes</taxon>
        <taxon>Dothideomycetidae</taxon>
        <taxon>Dothideales</taxon>
        <taxon>Saccotheciaceae</taxon>
        <taxon>Aureobasidium</taxon>
    </lineage>
</organism>
<keyword evidence="4" id="KW-0408">Iron</keyword>
<reference evidence="6 7" key="1">
    <citation type="submission" date="2018-10" db="EMBL/GenBank/DDBJ databases">
        <title>Fifty Aureobasidium pullulans genomes reveal a recombining polyextremotolerant generalist.</title>
        <authorList>
            <person name="Gostincar C."/>
            <person name="Turk M."/>
            <person name="Zajc J."/>
            <person name="Gunde-Cimerman N."/>
        </authorList>
    </citation>
    <scope>NUCLEOTIDE SEQUENCE [LARGE SCALE GENOMIC DNA]</scope>
    <source>
        <strain evidence="6 7">EXF-10507</strain>
    </source>
</reference>
<dbReference type="GO" id="GO:0020037">
    <property type="term" value="F:heme binding"/>
    <property type="evidence" value="ECO:0007669"/>
    <property type="project" value="InterPro"/>
</dbReference>
<name>A0A4S9B840_AURPU</name>
<sequence>MCIPILLAFLTGFILAQAIRLAKNHNIPIETHYTALFYISAAFYWLNFLNDWGYSTIGIALFVTLGAWVGDMPGWLLCAPVVPAKQEEKCFRTAEVDECREVVKSGTPAGEAKNAIPGLEARARPNQRLKVAFGIDSCFTSSDERACKSFRDGVEKLLYVDEAEWINYGDAARATARQALDVESDSTSLFSVVQLMTLKTMMKVLWPDQFFEHITNEQISTLAHEVNLQWLRSKEGSENSDDPFWNFDKQTPLKDAVKTVFPNWDETDSKKNPCNLILPGYETMWRVVLRCFVEVVARDHDQSNNWEKTLRAFSKIPTKQQLKESFFEADVPVTAAHIAKEALRLYPPTRRIYREYHDAAGQKTNVSADIEAMQRDPVIWRDHPKLFLPDRWIDIAEGYDHGFMPFGAKPFNCPAKRWKNVPMPFGISMIALLVGALIEATQGKWTIHGNFPDKTHPLDTDREAYGDATLQRL</sequence>
<evidence type="ECO:0000256" key="2">
    <source>
        <dbReference type="ARBA" id="ARBA00010617"/>
    </source>
</evidence>
<comment type="similarity">
    <text evidence="2">Belongs to the cytochrome P450 family.</text>
</comment>
<evidence type="ECO:0000256" key="1">
    <source>
        <dbReference type="ARBA" id="ARBA00001971"/>
    </source>
</evidence>
<dbReference type="Proteomes" id="UP000304928">
    <property type="component" value="Unassembled WGS sequence"/>
</dbReference>
<protein>
    <recommendedName>
        <fullName evidence="8">Cytochrome P450</fullName>
    </recommendedName>
</protein>
<comment type="caution">
    <text evidence="6">The sequence shown here is derived from an EMBL/GenBank/DDBJ whole genome shotgun (WGS) entry which is preliminary data.</text>
</comment>
<feature type="signal peptide" evidence="5">
    <location>
        <begin position="1"/>
        <end position="18"/>
    </location>
</feature>
<evidence type="ECO:0000256" key="5">
    <source>
        <dbReference type="SAM" id="SignalP"/>
    </source>
</evidence>
<keyword evidence="5" id="KW-0732">Signal</keyword>
<accession>A0A4S9B840</accession>
<dbReference type="InterPro" id="IPR001128">
    <property type="entry name" value="Cyt_P450"/>
</dbReference>
<gene>
    <name evidence="6" type="ORF">D6D15_05545</name>
</gene>
<keyword evidence="3" id="KW-0479">Metal-binding</keyword>
<dbReference type="Gene3D" id="1.10.630.10">
    <property type="entry name" value="Cytochrome P450"/>
    <property type="match status" value="1"/>
</dbReference>
<dbReference type="EMBL" id="QZAR01000089">
    <property type="protein sequence ID" value="THW89061.1"/>
    <property type="molecule type" value="Genomic_DNA"/>
</dbReference>
<feature type="chain" id="PRO_5020641975" description="Cytochrome P450" evidence="5">
    <location>
        <begin position="19"/>
        <end position="473"/>
    </location>
</feature>
<evidence type="ECO:0000256" key="4">
    <source>
        <dbReference type="ARBA" id="ARBA00023004"/>
    </source>
</evidence>